<name>A0A8H3QK19_9GLOM</name>
<dbReference type="AlphaFoldDB" id="A0A8H3QK19"/>
<dbReference type="OrthoDB" id="2374622at2759"/>
<reference evidence="2" key="1">
    <citation type="submission" date="2019-10" db="EMBL/GenBank/DDBJ databases">
        <title>Conservation and host-specific expression of non-tandemly repeated heterogenous ribosome RNA gene in arbuscular mycorrhizal fungi.</title>
        <authorList>
            <person name="Maeda T."/>
            <person name="Kobayashi Y."/>
            <person name="Nakagawa T."/>
            <person name="Ezawa T."/>
            <person name="Yamaguchi K."/>
            <person name="Bino T."/>
            <person name="Nishimoto Y."/>
            <person name="Shigenobu S."/>
            <person name="Kawaguchi M."/>
        </authorList>
    </citation>
    <scope>NUCLEOTIDE SEQUENCE</scope>
    <source>
        <strain evidence="2">HR1</strain>
    </source>
</reference>
<protein>
    <submittedName>
        <fullName evidence="2">Uncharacterized protein</fullName>
    </submittedName>
</protein>
<organism evidence="2 3">
    <name type="scientific">Rhizophagus clarus</name>
    <dbReference type="NCBI Taxonomy" id="94130"/>
    <lineage>
        <taxon>Eukaryota</taxon>
        <taxon>Fungi</taxon>
        <taxon>Fungi incertae sedis</taxon>
        <taxon>Mucoromycota</taxon>
        <taxon>Glomeromycotina</taxon>
        <taxon>Glomeromycetes</taxon>
        <taxon>Glomerales</taxon>
        <taxon>Glomeraceae</taxon>
        <taxon>Rhizophagus</taxon>
    </lineage>
</organism>
<sequence length="159" mass="18196">MMLKAMFHIAFINNHWFEVIPSNTSIMIGQGIKASASVSLHYIEHISSTNVHMPAIREKVNKKVQFEFIGILMQFNMKYCCNTGFGLEETCDLSSKTQSTIQIPLTSLDNNTNYNISNPEYHRLKGRPPKRYKSSIEENTSKHTSSKKCSYCSDKEHNI</sequence>
<proteinExistence type="predicted"/>
<evidence type="ECO:0000313" key="2">
    <source>
        <dbReference type="EMBL" id="GES79459.1"/>
    </source>
</evidence>
<gene>
    <name evidence="2" type="ORF">RCL2_000676000</name>
</gene>
<comment type="caution">
    <text evidence="2">The sequence shown here is derived from an EMBL/GenBank/DDBJ whole genome shotgun (WGS) entry which is preliminary data.</text>
</comment>
<dbReference type="EMBL" id="BLAL01000044">
    <property type="protein sequence ID" value="GES79459.1"/>
    <property type="molecule type" value="Genomic_DNA"/>
</dbReference>
<feature type="region of interest" description="Disordered" evidence="1">
    <location>
        <begin position="116"/>
        <end position="159"/>
    </location>
</feature>
<dbReference type="Proteomes" id="UP000615446">
    <property type="component" value="Unassembled WGS sequence"/>
</dbReference>
<accession>A0A8H3QK19</accession>
<evidence type="ECO:0000313" key="3">
    <source>
        <dbReference type="Proteomes" id="UP000615446"/>
    </source>
</evidence>
<feature type="compositionally biased region" description="Basic residues" evidence="1">
    <location>
        <begin position="124"/>
        <end position="133"/>
    </location>
</feature>
<evidence type="ECO:0000256" key="1">
    <source>
        <dbReference type="SAM" id="MobiDB-lite"/>
    </source>
</evidence>